<gene>
    <name evidence="1" type="ORF">CPB83DRAFT_941997</name>
</gene>
<dbReference type="EMBL" id="MU157882">
    <property type="protein sequence ID" value="KAF9525557.1"/>
    <property type="molecule type" value="Genomic_DNA"/>
</dbReference>
<evidence type="ECO:0000313" key="2">
    <source>
        <dbReference type="Proteomes" id="UP000807306"/>
    </source>
</evidence>
<name>A0A9P6JLR5_9AGAR</name>
<dbReference type="Proteomes" id="UP000807306">
    <property type="component" value="Unassembled WGS sequence"/>
</dbReference>
<protein>
    <submittedName>
        <fullName evidence="1">Uncharacterized protein</fullName>
    </submittedName>
</protein>
<sequence>MDFWRPLALQLKCRNALFVLMVSSVLMQRISESSISIIKAFLLSLCLTIKPLTLQNQELHLYPGLPPQLAVTRTTIPQFLLSKRRCFDQPDSRTPTFYSSIKTCAVLNAGLSPK</sequence>
<reference evidence="1" key="1">
    <citation type="submission" date="2020-11" db="EMBL/GenBank/DDBJ databases">
        <authorList>
            <consortium name="DOE Joint Genome Institute"/>
            <person name="Ahrendt S."/>
            <person name="Riley R."/>
            <person name="Andreopoulos W."/>
            <person name="Labutti K."/>
            <person name="Pangilinan J."/>
            <person name="Ruiz-Duenas F.J."/>
            <person name="Barrasa J.M."/>
            <person name="Sanchez-Garcia M."/>
            <person name="Camarero S."/>
            <person name="Miyauchi S."/>
            <person name="Serrano A."/>
            <person name="Linde D."/>
            <person name="Babiker R."/>
            <person name="Drula E."/>
            <person name="Ayuso-Fernandez I."/>
            <person name="Pacheco R."/>
            <person name="Padilla G."/>
            <person name="Ferreira P."/>
            <person name="Barriuso J."/>
            <person name="Kellner H."/>
            <person name="Castanera R."/>
            <person name="Alfaro M."/>
            <person name="Ramirez L."/>
            <person name="Pisabarro A.G."/>
            <person name="Kuo A."/>
            <person name="Tritt A."/>
            <person name="Lipzen A."/>
            <person name="He G."/>
            <person name="Yan M."/>
            <person name="Ng V."/>
            <person name="Cullen D."/>
            <person name="Martin F."/>
            <person name="Rosso M.-N."/>
            <person name="Henrissat B."/>
            <person name="Hibbett D."/>
            <person name="Martinez A.T."/>
            <person name="Grigoriev I.V."/>
        </authorList>
    </citation>
    <scope>NUCLEOTIDE SEQUENCE</scope>
    <source>
        <strain evidence="1">CBS 506.95</strain>
    </source>
</reference>
<evidence type="ECO:0000313" key="1">
    <source>
        <dbReference type="EMBL" id="KAF9525557.1"/>
    </source>
</evidence>
<keyword evidence="2" id="KW-1185">Reference proteome</keyword>
<proteinExistence type="predicted"/>
<dbReference type="AlphaFoldDB" id="A0A9P6JLR5"/>
<organism evidence="1 2">
    <name type="scientific">Crepidotus variabilis</name>
    <dbReference type="NCBI Taxonomy" id="179855"/>
    <lineage>
        <taxon>Eukaryota</taxon>
        <taxon>Fungi</taxon>
        <taxon>Dikarya</taxon>
        <taxon>Basidiomycota</taxon>
        <taxon>Agaricomycotina</taxon>
        <taxon>Agaricomycetes</taxon>
        <taxon>Agaricomycetidae</taxon>
        <taxon>Agaricales</taxon>
        <taxon>Agaricineae</taxon>
        <taxon>Crepidotaceae</taxon>
        <taxon>Crepidotus</taxon>
    </lineage>
</organism>
<comment type="caution">
    <text evidence="1">The sequence shown here is derived from an EMBL/GenBank/DDBJ whole genome shotgun (WGS) entry which is preliminary data.</text>
</comment>
<accession>A0A9P6JLR5</accession>